<feature type="disulfide bond" evidence="13">
    <location>
        <begin position="572"/>
        <end position="587"/>
    </location>
</feature>
<feature type="disulfide bond" evidence="13">
    <location>
        <begin position="433"/>
        <end position="445"/>
    </location>
</feature>
<dbReference type="FunFam" id="2.120.10.30:FF:000241">
    <property type="entry name" value="Low-density lipoprotein receptor-related protein 6"/>
    <property type="match status" value="1"/>
</dbReference>
<evidence type="ECO:0000256" key="12">
    <source>
        <dbReference type="ARBA" id="ARBA00023180"/>
    </source>
</evidence>
<dbReference type="InterPro" id="IPR002172">
    <property type="entry name" value="LDrepeatLR_classA_rpt"/>
</dbReference>
<dbReference type="InterPro" id="IPR051221">
    <property type="entry name" value="LDLR-related"/>
</dbReference>
<name>A0AAV2RN97_MEGNR</name>
<keyword evidence="9" id="KW-0472">Membrane</keyword>
<dbReference type="PROSITE" id="PS51120">
    <property type="entry name" value="LDLRB"/>
    <property type="match status" value="1"/>
</dbReference>
<dbReference type="PRINTS" id="PR00261">
    <property type="entry name" value="LDLRECEPTOR"/>
</dbReference>
<feature type="non-terminal residue" evidence="16">
    <location>
        <position position="637"/>
    </location>
</feature>
<evidence type="ECO:0000256" key="3">
    <source>
        <dbReference type="ARBA" id="ARBA00022536"/>
    </source>
</evidence>
<feature type="disulfide bond" evidence="13">
    <location>
        <begin position="440"/>
        <end position="458"/>
    </location>
</feature>
<keyword evidence="10 13" id="KW-1015">Disulfide bond</keyword>
<dbReference type="FunFam" id="4.10.400.10:FF:000045">
    <property type="entry name" value="Low-density lipoprotein receptor-related protein 2"/>
    <property type="match status" value="2"/>
</dbReference>
<keyword evidence="5" id="KW-0812">Transmembrane</keyword>
<dbReference type="Pfam" id="PF00057">
    <property type="entry name" value="Ldl_recept_a"/>
    <property type="match status" value="6"/>
</dbReference>
<dbReference type="GO" id="GO:0042562">
    <property type="term" value="F:hormone binding"/>
    <property type="evidence" value="ECO:0007669"/>
    <property type="project" value="TreeGrafter"/>
</dbReference>
<evidence type="ECO:0000313" key="17">
    <source>
        <dbReference type="Proteomes" id="UP001497623"/>
    </source>
</evidence>
<dbReference type="Proteomes" id="UP001497623">
    <property type="component" value="Unassembled WGS sequence"/>
</dbReference>
<evidence type="ECO:0000256" key="6">
    <source>
        <dbReference type="ARBA" id="ARBA00022729"/>
    </source>
</evidence>
<dbReference type="GO" id="GO:0043235">
    <property type="term" value="C:receptor complex"/>
    <property type="evidence" value="ECO:0007669"/>
    <property type="project" value="TreeGrafter"/>
</dbReference>
<evidence type="ECO:0000256" key="11">
    <source>
        <dbReference type="ARBA" id="ARBA00023170"/>
    </source>
</evidence>
<dbReference type="GO" id="GO:0006898">
    <property type="term" value="P:receptor-mediated endocytosis"/>
    <property type="evidence" value="ECO:0007669"/>
    <property type="project" value="TreeGrafter"/>
</dbReference>
<dbReference type="PROSITE" id="PS01209">
    <property type="entry name" value="LDLRA_1"/>
    <property type="match status" value="4"/>
</dbReference>
<accession>A0AAV2RN97</accession>
<dbReference type="SMART" id="SM00135">
    <property type="entry name" value="LY"/>
    <property type="match status" value="4"/>
</dbReference>
<evidence type="ECO:0000256" key="4">
    <source>
        <dbReference type="ARBA" id="ARBA00022583"/>
    </source>
</evidence>
<organism evidence="16 17">
    <name type="scientific">Meganyctiphanes norvegica</name>
    <name type="common">Northern krill</name>
    <name type="synonym">Thysanopoda norvegica</name>
    <dbReference type="NCBI Taxonomy" id="48144"/>
    <lineage>
        <taxon>Eukaryota</taxon>
        <taxon>Metazoa</taxon>
        <taxon>Ecdysozoa</taxon>
        <taxon>Arthropoda</taxon>
        <taxon>Crustacea</taxon>
        <taxon>Multicrustacea</taxon>
        <taxon>Malacostraca</taxon>
        <taxon>Eumalacostraca</taxon>
        <taxon>Eucarida</taxon>
        <taxon>Euphausiacea</taxon>
        <taxon>Euphausiidae</taxon>
        <taxon>Meganyctiphanes</taxon>
    </lineage>
</organism>
<dbReference type="CDD" id="cd00112">
    <property type="entry name" value="LDLa"/>
    <property type="match status" value="6"/>
</dbReference>
<dbReference type="FunFam" id="4.10.400.10:FF:000002">
    <property type="entry name" value="Low-density lipoprotein receptor-related protein 1"/>
    <property type="match status" value="2"/>
</dbReference>
<dbReference type="SMART" id="SM00192">
    <property type="entry name" value="LDLa"/>
    <property type="match status" value="6"/>
</dbReference>
<dbReference type="SUPFAM" id="SSF63825">
    <property type="entry name" value="YWTD domain"/>
    <property type="match status" value="1"/>
</dbReference>
<keyword evidence="6" id="KW-0732">Signal</keyword>
<feature type="disulfide bond" evidence="13">
    <location>
        <begin position="400"/>
        <end position="418"/>
    </location>
</feature>
<dbReference type="FunFam" id="4.10.400.10:FF:000189">
    <property type="entry name" value="low-density lipoprotein receptor 1"/>
    <property type="match status" value="1"/>
</dbReference>
<evidence type="ECO:0000259" key="15">
    <source>
        <dbReference type="Pfam" id="PF16472"/>
    </source>
</evidence>
<sequence length="637" mass="71186">MDAAAVSSIFYGCETWLTGNPKHAIKFYNQYSMLPFDTMDNLMRNDDTFNTLVTEFLMYSEQNFIKGQLLDPVSENFNDAINPIVSKEAKIIGLDFDARKEYIYYSIFNSVNKTRTGPGVIYRVKRNGTARQSLLASQNSTFEGLALDWASSNLYYIDSPKGTLNVLYTEDSSNHKVLLNNLSRPRAIVVHPKRGYVFYSEWDRPANISRAYLDGTNVMVFRNILLGWPNGLSIDYENDRIYWCDALLDHVQHGNLDGTDIKTISSQSIRHPYSLVIYQDWLYVTDWRHNAILQMNKTDGSHEKIVVQVEESNRLYGIKIYSKSAQIIPDTNPCGPNSKHGCEKFCFPVPDNSTDNSSGRLKAMCDCPSGKKLNDDGKTCMVDPESETVEPSCEPWDFTCENGRCIQDSLVCDGNDDCLDNSDEQQNCTKATCGSDEFQCESGICIPNTFKCDSDNDCGDFSDETSCVNVTCESSYFQCGNGRCIPMNWKCDSENDCGDSSDEGEFCANKTCSYFQFTCPSTGACIPQAWKCDGDNDCSNNQDEVGCPPIACTSAQFKCNNQKECIHESYKCDGIPDCEDSSDELGCPTLGPNQCNEETQFKCVKSGICIPKSWKCDGTADCEDKSDEPITCGELAP</sequence>
<keyword evidence="8" id="KW-1133">Transmembrane helix</keyword>
<evidence type="ECO:0000256" key="1">
    <source>
        <dbReference type="ARBA" id="ARBA00004167"/>
    </source>
</evidence>
<dbReference type="Pfam" id="PF16472">
    <property type="entry name" value="DUF5050"/>
    <property type="match status" value="1"/>
</dbReference>
<evidence type="ECO:0000256" key="13">
    <source>
        <dbReference type="PROSITE-ProRule" id="PRU00124"/>
    </source>
</evidence>
<feature type="disulfide bond" evidence="13">
    <location>
        <begin position="532"/>
        <end position="547"/>
    </location>
</feature>
<feature type="disulfide bond" evidence="13">
    <location>
        <begin position="452"/>
        <end position="467"/>
    </location>
</feature>
<evidence type="ECO:0000256" key="8">
    <source>
        <dbReference type="ARBA" id="ARBA00022989"/>
    </source>
</evidence>
<evidence type="ECO:0000256" key="14">
    <source>
        <dbReference type="PROSITE-ProRule" id="PRU00461"/>
    </source>
</evidence>
<feature type="repeat" description="LDL-receptor class B" evidence="14">
    <location>
        <begin position="239"/>
        <end position="281"/>
    </location>
</feature>
<comment type="caution">
    <text evidence="13">Lacks conserved residue(s) required for the propagation of feature annotation.</text>
</comment>
<feature type="disulfide bond" evidence="13">
    <location>
        <begin position="472"/>
        <end position="484"/>
    </location>
</feature>
<evidence type="ECO:0000256" key="10">
    <source>
        <dbReference type="ARBA" id="ARBA00023157"/>
    </source>
</evidence>
<dbReference type="AlphaFoldDB" id="A0AAV2RN97"/>
<dbReference type="PANTHER" id="PTHR22722:SF14">
    <property type="entry name" value="MEGALIN, ISOFORM A"/>
    <property type="match status" value="1"/>
</dbReference>
<feature type="disulfide bond" evidence="13">
    <location>
        <begin position="393"/>
        <end position="405"/>
    </location>
</feature>
<dbReference type="InterPro" id="IPR036055">
    <property type="entry name" value="LDL_receptor-like_sf"/>
</dbReference>
<reference evidence="16 17" key="1">
    <citation type="submission" date="2024-05" db="EMBL/GenBank/DDBJ databases">
        <authorList>
            <person name="Wallberg A."/>
        </authorList>
    </citation>
    <scope>NUCLEOTIDE SEQUENCE [LARGE SCALE GENOMIC DNA]</scope>
</reference>
<evidence type="ECO:0000256" key="2">
    <source>
        <dbReference type="ARBA" id="ARBA00004308"/>
    </source>
</evidence>
<proteinExistence type="predicted"/>
<protein>
    <recommendedName>
        <fullName evidence="15">Prolow-density lipoprotein receptor-related protein 1-like beta-propeller domain-containing protein</fullName>
    </recommendedName>
</protein>
<evidence type="ECO:0000256" key="7">
    <source>
        <dbReference type="ARBA" id="ARBA00022737"/>
    </source>
</evidence>
<dbReference type="InterPro" id="IPR032485">
    <property type="entry name" value="LRP1-like_beta_prop"/>
</dbReference>
<dbReference type="Gene3D" id="4.10.400.10">
    <property type="entry name" value="Low-density Lipoprotein Receptor"/>
    <property type="match status" value="6"/>
</dbReference>
<dbReference type="InterPro" id="IPR023415">
    <property type="entry name" value="LDLR_class-A_CS"/>
</dbReference>
<dbReference type="SUPFAM" id="SSF57424">
    <property type="entry name" value="LDL receptor-like module"/>
    <property type="match status" value="6"/>
</dbReference>
<keyword evidence="17" id="KW-1185">Reference proteome</keyword>
<evidence type="ECO:0000256" key="5">
    <source>
        <dbReference type="ARBA" id="ARBA00022692"/>
    </source>
</evidence>
<feature type="disulfide bond" evidence="13">
    <location>
        <begin position="479"/>
        <end position="497"/>
    </location>
</feature>
<dbReference type="GO" id="GO:0012505">
    <property type="term" value="C:endomembrane system"/>
    <property type="evidence" value="ECO:0007669"/>
    <property type="project" value="UniProtKB-SubCell"/>
</dbReference>
<keyword evidence="7" id="KW-0677">Repeat</keyword>
<keyword evidence="3" id="KW-0245">EGF-like domain</keyword>
<dbReference type="InterPro" id="IPR011042">
    <property type="entry name" value="6-blade_b-propeller_TolB-like"/>
</dbReference>
<dbReference type="Gene3D" id="2.120.10.30">
    <property type="entry name" value="TolB, C-terminal domain"/>
    <property type="match status" value="1"/>
</dbReference>
<gene>
    <name evidence="16" type="ORF">MNOR_LOCUS26238</name>
</gene>
<comment type="caution">
    <text evidence="16">The sequence shown here is derived from an EMBL/GenBank/DDBJ whole genome shotgun (WGS) entry which is preliminary data.</text>
</comment>
<dbReference type="PANTHER" id="PTHR22722">
    <property type="entry name" value="LOW-DENSITY LIPOPROTEIN RECEPTOR-RELATED PROTEIN 2-RELATED"/>
    <property type="match status" value="1"/>
</dbReference>
<dbReference type="EMBL" id="CAXKWB010025930">
    <property type="protein sequence ID" value="CAL4129068.1"/>
    <property type="molecule type" value="Genomic_DNA"/>
</dbReference>
<evidence type="ECO:0000256" key="9">
    <source>
        <dbReference type="ARBA" id="ARBA00023136"/>
    </source>
</evidence>
<comment type="subcellular location">
    <subcellularLocation>
        <location evidence="2">Endomembrane system</location>
    </subcellularLocation>
    <subcellularLocation>
        <location evidence="1">Membrane</location>
        <topology evidence="1">Single-pass membrane protein</topology>
    </subcellularLocation>
</comment>
<evidence type="ECO:0000313" key="16">
    <source>
        <dbReference type="EMBL" id="CAL4129068.1"/>
    </source>
</evidence>
<dbReference type="PROSITE" id="PS50068">
    <property type="entry name" value="LDLRA_2"/>
    <property type="match status" value="6"/>
</dbReference>
<dbReference type="InterPro" id="IPR000033">
    <property type="entry name" value="LDLR_classB_rpt"/>
</dbReference>
<keyword evidence="11" id="KW-0675">Receptor</keyword>
<feature type="domain" description="Prolow-density lipoprotein receptor-related protein 1-like beta-propeller" evidence="15">
    <location>
        <begin position="98"/>
        <end position="310"/>
    </location>
</feature>
<keyword evidence="12" id="KW-0325">Glycoprotein</keyword>
<dbReference type="GO" id="GO:0016324">
    <property type="term" value="C:apical plasma membrane"/>
    <property type="evidence" value="ECO:0007669"/>
    <property type="project" value="TreeGrafter"/>
</dbReference>
<keyword evidence="4" id="KW-0254">Endocytosis</keyword>